<dbReference type="Pfam" id="PF00096">
    <property type="entry name" value="zf-C2H2"/>
    <property type="match status" value="1"/>
</dbReference>
<feature type="compositionally biased region" description="Low complexity" evidence="8">
    <location>
        <begin position="289"/>
        <end position="299"/>
    </location>
</feature>
<evidence type="ECO:0000256" key="6">
    <source>
        <dbReference type="ARBA" id="ARBA00023242"/>
    </source>
</evidence>
<dbReference type="SUPFAM" id="SSF57667">
    <property type="entry name" value="beta-beta-alpha zinc fingers"/>
    <property type="match status" value="1"/>
</dbReference>
<reference evidence="10" key="1">
    <citation type="submission" date="2018-04" db="EMBL/GenBank/DDBJ databases">
        <title>Whole genome sequencing of Hypsizygus marmoreus.</title>
        <authorList>
            <person name="Choi I.-G."/>
            <person name="Min B."/>
            <person name="Kim J.-G."/>
            <person name="Kim S."/>
            <person name="Oh Y.-L."/>
            <person name="Kong W.-S."/>
            <person name="Park H."/>
            <person name="Jeong J."/>
            <person name="Song E.-S."/>
        </authorList>
    </citation>
    <scope>NUCLEOTIDE SEQUENCE [LARGE SCALE GENOMIC DNA]</scope>
    <source>
        <strain evidence="10">51987-8</strain>
    </source>
</reference>
<dbReference type="InterPro" id="IPR051059">
    <property type="entry name" value="VerF-like"/>
</dbReference>
<feature type="compositionally biased region" description="Basic residues" evidence="8">
    <location>
        <begin position="761"/>
        <end position="782"/>
    </location>
</feature>
<evidence type="ECO:0000259" key="9">
    <source>
        <dbReference type="PROSITE" id="PS50157"/>
    </source>
</evidence>
<keyword evidence="3" id="KW-0677">Repeat</keyword>
<feature type="domain" description="C2H2-type" evidence="9">
    <location>
        <begin position="65"/>
        <end position="95"/>
    </location>
</feature>
<evidence type="ECO:0000256" key="5">
    <source>
        <dbReference type="ARBA" id="ARBA00022833"/>
    </source>
</evidence>
<feature type="region of interest" description="Disordered" evidence="8">
    <location>
        <begin position="195"/>
        <end position="534"/>
    </location>
</feature>
<feature type="region of interest" description="Disordered" evidence="8">
    <location>
        <begin position="719"/>
        <end position="852"/>
    </location>
</feature>
<feature type="region of interest" description="Disordered" evidence="8">
    <location>
        <begin position="603"/>
        <end position="702"/>
    </location>
</feature>
<comment type="subcellular location">
    <subcellularLocation>
        <location evidence="1">Nucleus</location>
    </subcellularLocation>
</comment>
<accession>A0A369JW16</accession>
<protein>
    <recommendedName>
        <fullName evidence="9">C2H2-type domain-containing protein</fullName>
    </recommendedName>
</protein>
<dbReference type="PANTHER" id="PTHR40626">
    <property type="entry name" value="MIP31509P"/>
    <property type="match status" value="1"/>
</dbReference>
<evidence type="ECO:0000313" key="10">
    <source>
        <dbReference type="EMBL" id="RDB26529.1"/>
    </source>
</evidence>
<keyword evidence="6" id="KW-0539">Nucleus</keyword>
<comment type="caution">
    <text evidence="10">The sequence shown here is derived from an EMBL/GenBank/DDBJ whole genome shotgun (WGS) entry which is preliminary data.</text>
</comment>
<gene>
    <name evidence="10" type="ORF">Hypma_005688</name>
</gene>
<feature type="compositionally biased region" description="Low complexity" evidence="8">
    <location>
        <begin position="666"/>
        <end position="694"/>
    </location>
</feature>
<evidence type="ECO:0000256" key="8">
    <source>
        <dbReference type="SAM" id="MobiDB-lite"/>
    </source>
</evidence>
<dbReference type="PANTHER" id="PTHR40626:SF11">
    <property type="entry name" value="ZINC FINGER PROTEIN YPR022C"/>
    <property type="match status" value="1"/>
</dbReference>
<keyword evidence="4 7" id="KW-0863">Zinc-finger</keyword>
<feature type="region of interest" description="Disordered" evidence="8">
    <location>
        <begin position="1"/>
        <end position="28"/>
    </location>
</feature>
<dbReference type="GO" id="GO:0008270">
    <property type="term" value="F:zinc ion binding"/>
    <property type="evidence" value="ECO:0007669"/>
    <property type="project" value="UniProtKB-KW"/>
</dbReference>
<feature type="domain" description="C2H2-type" evidence="9">
    <location>
        <begin position="96"/>
        <end position="123"/>
    </location>
</feature>
<dbReference type="EMBL" id="LUEZ02000029">
    <property type="protein sequence ID" value="RDB26529.1"/>
    <property type="molecule type" value="Genomic_DNA"/>
</dbReference>
<keyword evidence="5" id="KW-0862">Zinc</keyword>
<evidence type="ECO:0000313" key="11">
    <source>
        <dbReference type="Proteomes" id="UP000076154"/>
    </source>
</evidence>
<dbReference type="AlphaFoldDB" id="A0A369JW16"/>
<feature type="compositionally biased region" description="Low complexity" evidence="8">
    <location>
        <begin position="366"/>
        <end position="383"/>
    </location>
</feature>
<feature type="compositionally biased region" description="Low complexity" evidence="8">
    <location>
        <begin position="506"/>
        <end position="520"/>
    </location>
</feature>
<dbReference type="InterPro" id="IPR013087">
    <property type="entry name" value="Znf_C2H2_type"/>
</dbReference>
<evidence type="ECO:0000256" key="1">
    <source>
        <dbReference type="ARBA" id="ARBA00004123"/>
    </source>
</evidence>
<dbReference type="FunFam" id="3.30.160.60:FF:002343">
    <property type="entry name" value="Zinc finger protein 33A"/>
    <property type="match status" value="1"/>
</dbReference>
<feature type="compositionally biased region" description="Polar residues" evidence="8">
    <location>
        <begin position="723"/>
        <end position="743"/>
    </location>
</feature>
<dbReference type="GO" id="GO:0000785">
    <property type="term" value="C:chromatin"/>
    <property type="evidence" value="ECO:0007669"/>
    <property type="project" value="TreeGrafter"/>
</dbReference>
<feature type="compositionally biased region" description="Low complexity" evidence="8">
    <location>
        <begin position="603"/>
        <end position="620"/>
    </location>
</feature>
<feature type="compositionally biased region" description="Basic and acidic residues" evidence="8">
    <location>
        <begin position="1"/>
        <end position="11"/>
    </location>
</feature>
<feature type="region of interest" description="Disordered" evidence="8">
    <location>
        <begin position="144"/>
        <end position="183"/>
    </location>
</feature>
<evidence type="ECO:0000256" key="3">
    <source>
        <dbReference type="ARBA" id="ARBA00022737"/>
    </source>
</evidence>
<dbReference type="InterPro" id="IPR036236">
    <property type="entry name" value="Znf_C2H2_sf"/>
</dbReference>
<evidence type="ECO:0000256" key="4">
    <source>
        <dbReference type="ARBA" id="ARBA00022771"/>
    </source>
</evidence>
<organism evidence="10 11">
    <name type="scientific">Hypsizygus marmoreus</name>
    <name type="common">White beech mushroom</name>
    <name type="synonym">Agaricus marmoreus</name>
    <dbReference type="NCBI Taxonomy" id="39966"/>
    <lineage>
        <taxon>Eukaryota</taxon>
        <taxon>Fungi</taxon>
        <taxon>Dikarya</taxon>
        <taxon>Basidiomycota</taxon>
        <taxon>Agaricomycotina</taxon>
        <taxon>Agaricomycetes</taxon>
        <taxon>Agaricomycetidae</taxon>
        <taxon>Agaricales</taxon>
        <taxon>Tricholomatineae</taxon>
        <taxon>Lyophyllaceae</taxon>
        <taxon>Hypsizygus</taxon>
    </lineage>
</organism>
<dbReference type="SMART" id="SM00355">
    <property type="entry name" value="ZnF_C2H2"/>
    <property type="match status" value="2"/>
</dbReference>
<feature type="compositionally biased region" description="Polar residues" evidence="8">
    <location>
        <begin position="268"/>
        <end position="280"/>
    </location>
</feature>
<dbReference type="GO" id="GO:0000981">
    <property type="term" value="F:DNA-binding transcription factor activity, RNA polymerase II-specific"/>
    <property type="evidence" value="ECO:0007669"/>
    <property type="project" value="InterPro"/>
</dbReference>
<sequence>MDRKSSPERSSPDPNADTGTLLDAAANDEQAPNMAAIVAQPNVQNMPGPIGGVNKRYRPAPAKTFQCRGYGDCRMVFSRSEHLARHIRKHTGERPFTCHCGKQFSRLDNLRQHAQTVHADKQEQNERMMRDLTSLHATMAAANKVGNPRGGRRASGVPIQQQQQQPVPLPPPNGTNNGNPNGIDAGLGMIKQEDLGMPLNHRPDGTGYDGEQSHNGGGLMYHQHQHQPTSWHVQTGPDLEPRPSSRGANGHSFRDQHQHHSFLPPSQPQSHSFLPFSSTLAFGLPGDASRSGTGSRPSTSGGGSGERLPPLSAIVSASLPAPTSSPQQQSLHQYQQQHQQQQQQYSTSSSPGSQQLLPFPTHLRPRPNTANRPSSSSSNSATSFYPNPPTSLSAKSTYYGGGAPALHYGRSYHAGDLPPPPPPASSSVGGYDVNDSASTGSSSPTGTPQDTSPFYFHPPDAAQQQQHSHARSNSPVPSALSRKRAFAGPDGPLHSYDELAGYSHPQQQQQLNSNHQGQAQSQLDYDYGSESRPQSRRLSVMELCNDSAGAEVLDPNAVFALGVNGVGANGSSYMMGRPDTASGLGLVSSASALAIFDRESRSPVSLSLQQQQGQRSPSGSHGSGGRSPREGEMLMNAGAGRISPPSRRVTPTAYSQMQPPPPPRPNSTTYPMSSTSSNSSASASASPPGLSTTPVSMTFPSQQQNPYYGMGAMGGVMGSGVYQQQPQSPTFGSQSGSTASTPVTAFAPPPPSPYGQQYQHQQHHPQHQRHPQHQHQHPHHHPGGASPQSSNAGTVSPFSPRSPPPLSPLHQQHHSHTQHYQAMQQGYAGQGGYGQDDSGYVGRAGQEAYGTA</sequence>
<feature type="compositionally biased region" description="Low complexity" evidence="8">
    <location>
        <begin position="324"/>
        <end position="356"/>
    </location>
</feature>
<dbReference type="InParanoid" id="A0A369JW16"/>
<dbReference type="OrthoDB" id="10018191at2759"/>
<evidence type="ECO:0000256" key="2">
    <source>
        <dbReference type="ARBA" id="ARBA00022723"/>
    </source>
</evidence>
<dbReference type="Gene3D" id="3.30.160.60">
    <property type="entry name" value="Classic Zinc Finger"/>
    <property type="match status" value="2"/>
</dbReference>
<feature type="compositionally biased region" description="Low complexity" evidence="8">
    <location>
        <begin position="818"/>
        <end position="827"/>
    </location>
</feature>
<name>A0A369JW16_HYPMA</name>
<feature type="compositionally biased region" description="Low complexity" evidence="8">
    <location>
        <begin position="435"/>
        <end position="453"/>
    </location>
</feature>
<dbReference type="STRING" id="39966.A0A369JW16"/>
<keyword evidence="2" id="KW-0479">Metal-binding</keyword>
<dbReference type="GO" id="GO:0000978">
    <property type="term" value="F:RNA polymerase II cis-regulatory region sequence-specific DNA binding"/>
    <property type="evidence" value="ECO:0007669"/>
    <property type="project" value="InterPro"/>
</dbReference>
<dbReference type="Proteomes" id="UP000076154">
    <property type="component" value="Unassembled WGS sequence"/>
</dbReference>
<dbReference type="PROSITE" id="PS50157">
    <property type="entry name" value="ZINC_FINGER_C2H2_2"/>
    <property type="match status" value="2"/>
</dbReference>
<evidence type="ECO:0000256" key="7">
    <source>
        <dbReference type="PROSITE-ProRule" id="PRU00042"/>
    </source>
</evidence>
<keyword evidence="11" id="KW-1185">Reference proteome</keyword>
<dbReference type="GO" id="GO:0005634">
    <property type="term" value="C:nucleus"/>
    <property type="evidence" value="ECO:0007669"/>
    <property type="project" value="UniProtKB-SubCell"/>
</dbReference>
<proteinExistence type="predicted"/>